<dbReference type="InterPro" id="IPR016181">
    <property type="entry name" value="Acyl_CoA_acyltransferase"/>
</dbReference>
<gene>
    <name evidence="1" type="ORF">A3841_04020</name>
</gene>
<dbReference type="Proteomes" id="UP000186551">
    <property type="component" value="Unassembled WGS sequence"/>
</dbReference>
<dbReference type="SUPFAM" id="SSF55729">
    <property type="entry name" value="Acyl-CoA N-acyltransferases (Nat)"/>
    <property type="match status" value="1"/>
</dbReference>
<dbReference type="STRING" id="1797110.A3841_04020"/>
<proteinExistence type="predicted"/>
<accession>A0A1Q5PAG0</accession>
<keyword evidence="1" id="KW-0808">Transferase</keyword>
<keyword evidence="2" id="KW-1185">Reference proteome</keyword>
<dbReference type="GO" id="GO:0016740">
    <property type="term" value="F:transferase activity"/>
    <property type="evidence" value="ECO:0007669"/>
    <property type="project" value="UniProtKB-KW"/>
</dbReference>
<organism evidence="1 2">
    <name type="scientific">Pontibacter flavimaris</name>
    <dbReference type="NCBI Taxonomy" id="1797110"/>
    <lineage>
        <taxon>Bacteria</taxon>
        <taxon>Pseudomonadati</taxon>
        <taxon>Bacteroidota</taxon>
        <taxon>Cytophagia</taxon>
        <taxon>Cytophagales</taxon>
        <taxon>Hymenobacteraceae</taxon>
        <taxon>Pontibacter</taxon>
    </lineage>
</organism>
<comment type="caution">
    <text evidence="1">The sequence shown here is derived from an EMBL/GenBank/DDBJ whole genome shotgun (WGS) entry which is preliminary data.</text>
</comment>
<protein>
    <submittedName>
        <fullName evidence="1">Acetyltransferase</fullName>
    </submittedName>
</protein>
<name>A0A1Q5PAG0_9BACT</name>
<sequence length="347" mass="39686">MEIKPFNEINLNDPFFDSLKADYSEFEQWYVKKAKTGATAYVMHDENDQVQAFLYLKVEEGAITDVEPALPNQKWLKVGTFKVNPHGTRLGEKFIKKILDNAVVSQTPAIYVTVFPKHENLINLLSRYGFEKEGVKSTTNGNEDVMVKYMTVLQDNLLKDYPLITSKNSSKYVLGIKPEFHTKLFPDSKLLNEQYDLIQDVSHTNSIHKVYICFMEVGALKPGDLIAIYRTSDGLGPARFRSVITSICVVEEIKTRNDFASIDEYLNYCRSYSVFNDAELTQWYTKSGKLYVIKMTYNVALKKRITNGVLKDELGIDPGYWGFFKLTDQQLLGLLQKGEVNESIIIN</sequence>
<dbReference type="AlphaFoldDB" id="A0A1Q5PAG0"/>
<evidence type="ECO:0000313" key="2">
    <source>
        <dbReference type="Proteomes" id="UP000186551"/>
    </source>
</evidence>
<dbReference type="OrthoDB" id="9773249at2"/>
<dbReference type="RefSeq" id="WP_073853960.1">
    <property type="nucleotide sequence ID" value="NZ_LVWA01000010.1"/>
</dbReference>
<reference evidence="1 2" key="1">
    <citation type="submission" date="2016-03" db="EMBL/GenBank/DDBJ databases">
        <title>Genome sequence of Pontibacter sp. nov., of the family cytophagaceae, isolated from marine sediment of the Yellow Sea, China.</title>
        <authorList>
            <person name="Zhang G."/>
            <person name="Zhang R."/>
        </authorList>
    </citation>
    <scope>NUCLEOTIDE SEQUENCE [LARGE SCALE GENOMIC DNA]</scope>
    <source>
        <strain evidence="1 2">S10-8</strain>
    </source>
</reference>
<dbReference type="EMBL" id="LVWA01000010">
    <property type="protein sequence ID" value="OKL39122.1"/>
    <property type="molecule type" value="Genomic_DNA"/>
</dbReference>
<evidence type="ECO:0000313" key="1">
    <source>
        <dbReference type="EMBL" id="OKL39122.1"/>
    </source>
</evidence>
<dbReference type="Gene3D" id="3.40.630.30">
    <property type="match status" value="1"/>
</dbReference>